<feature type="domain" description="Peptidoglycan beta-N-acetylmuramidase NamZ N-terminal" evidence="1">
    <location>
        <begin position="22"/>
        <end position="221"/>
    </location>
</feature>
<dbReference type="Pfam" id="PF20732">
    <property type="entry name" value="NamZ_C"/>
    <property type="match status" value="1"/>
</dbReference>
<protein>
    <recommendedName>
        <fullName evidence="5">DUF1343 domain-containing protein</fullName>
    </recommendedName>
</protein>
<evidence type="ECO:0000259" key="1">
    <source>
        <dbReference type="Pfam" id="PF07075"/>
    </source>
</evidence>
<dbReference type="Gene3D" id="3.90.1150.140">
    <property type="match status" value="1"/>
</dbReference>
<dbReference type="AlphaFoldDB" id="A0A7R7V999"/>
<keyword evidence="4" id="KW-1185">Reference proteome</keyword>
<dbReference type="PIRSF" id="PIRSF016719">
    <property type="entry name" value="UCP016719"/>
    <property type="match status" value="1"/>
</dbReference>
<dbReference type="EMBL" id="AP024412">
    <property type="protein sequence ID" value="BCR36818.1"/>
    <property type="molecule type" value="Genomic_DNA"/>
</dbReference>
<feature type="domain" description="Peptidoglycan beta-N-acetylmuramidase NamZ C-terminal" evidence="2">
    <location>
        <begin position="226"/>
        <end position="379"/>
    </location>
</feature>
<name>A0A7R7V999_9MOLU</name>
<accession>A0A7R7V999</accession>
<dbReference type="Proteomes" id="UP000620133">
    <property type="component" value="Chromosome"/>
</dbReference>
<dbReference type="InterPro" id="IPR008302">
    <property type="entry name" value="NamZ"/>
</dbReference>
<dbReference type="KEGG" id="manr:MPAN_017110"/>
<organism evidence="3 4">
    <name type="scientific">Mariniplasma anaerobium</name>
    <dbReference type="NCBI Taxonomy" id="2735436"/>
    <lineage>
        <taxon>Bacteria</taxon>
        <taxon>Bacillati</taxon>
        <taxon>Mycoplasmatota</taxon>
        <taxon>Mollicutes</taxon>
        <taxon>Acholeplasmatales</taxon>
        <taxon>Acholeplasmataceae</taxon>
        <taxon>Mariniplasma</taxon>
    </lineage>
</organism>
<reference evidence="3" key="1">
    <citation type="submission" date="2021-01" db="EMBL/GenBank/DDBJ databases">
        <title>Draft genome sequence of Acholeplasmataceae bacterium strain Mahy22.</title>
        <authorList>
            <person name="Watanabe M."/>
            <person name="Kojima H."/>
            <person name="Fukui M."/>
        </authorList>
    </citation>
    <scope>NUCLEOTIDE SEQUENCE</scope>
    <source>
        <strain evidence="3">Mahy22</strain>
    </source>
</reference>
<dbReference type="InterPro" id="IPR048502">
    <property type="entry name" value="NamZ_N"/>
</dbReference>
<dbReference type="Gene3D" id="3.40.50.12170">
    <property type="entry name" value="Uncharacterised protein PF07075, DUF1343"/>
    <property type="match status" value="1"/>
</dbReference>
<dbReference type="PANTHER" id="PTHR42915">
    <property type="entry name" value="HYPOTHETICAL 460 KDA PROTEIN IN FEUA-SIGW INTERGENIC REGION [PRECURSOR]"/>
    <property type="match status" value="1"/>
</dbReference>
<dbReference type="Pfam" id="PF07075">
    <property type="entry name" value="NamZ_N"/>
    <property type="match status" value="1"/>
</dbReference>
<dbReference type="GO" id="GO:0033922">
    <property type="term" value="F:peptidoglycan beta-N-acetylmuramidase activity"/>
    <property type="evidence" value="ECO:0007669"/>
    <property type="project" value="InterPro"/>
</dbReference>
<gene>
    <name evidence="3" type="ORF">MPAN_017110</name>
</gene>
<sequence length="380" mass="44035">MMFKVGIENIDNHLELFKNKKVGLITNPTGVNRDLKSTIDILREKTDLVSLYAPEHGVRGDLQAGVRLDTYEDKETGCMVYSLYGKNKKPSYEMLKDIDVLCFDIQDVGARFYTFLYTMAYAMMAAKEFNKKFVVFDRPNPVGGIEVEGNILDLKYRSFVGYFPIVERYGLTIGEIAQLFNQAYDINCDLEVIKMSGYTRDKDYRELDFPWVLPSPNIPTIETTYAYLATCYFEGSNLSEGRGTTKPFQIIGAPWLKSKELIRKLNDLNLEGVQFRTVYFTPTFSKHEKHLCEGVELFIKDKKKFKPVKTGISMLYLVKEMHEEFEWIPPFKEGLNKFAESLMGDDFLTKRNLSLNDILKKIEKDSEIFLKMKGQYHIYE</sequence>
<evidence type="ECO:0008006" key="5">
    <source>
        <dbReference type="Google" id="ProtNLM"/>
    </source>
</evidence>
<proteinExistence type="predicted"/>
<dbReference type="InterPro" id="IPR048503">
    <property type="entry name" value="NamZ_C"/>
</dbReference>
<evidence type="ECO:0000313" key="3">
    <source>
        <dbReference type="EMBL" id="BCR36818.1"/>
    </source>
</evidence>
<evidence type="ECO:0000313" key="4">
    <source>
        <dbReference type="Proteomes" id="UP000620133"/>
    </source>
</evidence>
<evidence type="ECO:0000259" key="2">
    <source>
        <dbReference type="Pfam" id="PF20732"/>
    </source>
</evidence>
<dbReference type="PANTHER" id="PTHR42915:SF1">
    <property type="entry name" value="PEPTIDOGLYCAN BETA-N-ACETYLMURAMIDASE NAMZ"/>
    <property type="match status" value="1"/>
</dbReference>